<feature type="compositionally biased region" description="Basic residues" evidence="1">
    <location>
        <begin position="409"/>
        <end position="427"/>
    </location>
</feature>
<name>A0A6J4UA89_9BACT</name>
<accession>A0A6J4UA89</accession>
<reference evidence="2" key="1">
    <citation type="submission" date="2020-02" db="EMBL/GenBank/DDBJ databases">
        <authorList>
            <person name="Meier V. D."/>
        </authorList>
    </citation>
    <scope>NUCLEOTIDE SEQUENCE</scope>
    <source>
        <strain evidence="2">AVDCRST_MAG19</strain>
    </source>
</reference>
<evidence type="ECO:0000256" key="1">
    <source>
        <dbReference type="SAM" id="MobiDB-lite"/>
    </source>
</evidence>
<dbReference type="EMBL" id="CADCWL010000004">
    <property type="protein sequence ID" value="CAA9542987.1"/>
    <property type="molecule type" value="Genomic_DNA"/>
</dbReference>
<sequence length="427" mass="44922">MLLHVGHELLVGGDALGVDYLEAERLTVLLDDAVAVAIRPAGLLQQSTRAFQVERVRILDGLRVVCTGEDRLGADRHLAQPEEDALDDRFAIEGLKQRLADLLLLEDGGLLRVEVVGVVTEVEGVEAGDGHPFGGLEALDLSRRHVVVEVKVAGPERLDEGRLVREDLHGEAIEDGHPAGHGVPVLVVALDRGVVPLDPLDEAEGAGADDAAWVLAGAARVLGPLGGRDAFPDVAGDDRENEVEEEGGADSGRLDLERVLVDHAVAVDRLIDGGGVLAAGLRVELRGEAELDVGGAEVGAVVPLGVLVQVEGVGHAVGAALPAVGKARGGLAVHWVGPGQAFEDEPKERVRRLVRAQHHVDGADVRELSPEDLAALGGGLLHRVGLERLLGHFFAGGGGDHLVRAGAPTHRRGRGACPRRRERTCRR</sequence>
<gene>
    <name evidence="2" type="ORF">AVDCRST_MAG19-47</name>
</gene>
<feature type="region of interest" description="Disordered" evidence="1">
    <location>
        <begin position="407"/>
        <end position="427"/>
    </location>
</feature>
<evidence type="ECO:0000313" key="2">
    <source>
        <dbReference type="EMBL" id="CAA9542987.1"/>
    </source>
</evidence>
<protein>
    <submittedName>
        <fullName evidence="2">Uncharacterized protein</fullName>
    </submittedName>
</protein>
<dbReference type="AlphaFoldDB" id="A0A6J4UA89"/>
<proteinExistence type="predicted"/>
<organism evidence="2">
    <name type="scientific">uncultured Thermomicrobiales bacterium</name>
    <dbReference type="NCBI Taxonomy" id="1645740"/>
    <lineage>
        <taxon>Bacteria</taxon>
        <taxon>Pseudomonadati</taxon>
        <taxon>Thermomicrobiota</taxon>
        <taxon>Thermomicrobia</taxon>
        <taxon>Thermomicrobiales</taxon>
        <taxon>environmental samples</taxon>
    </lineage>
</organism>